<reference evidence="2 3" key="1">
    <citation type="submission" date="2024-03" db="EMBL/GenBank/DDBJ databases">
        <title>Human intestinal bacterial collection.</title>
        <authorList>
            <person name="Pauvert C."/>
            <person name="Hitch T.C.A."/>
            <person name="Clavel T."/>
        </authorList>
    </citation>
    <scope>NUCLEOTIDE SEQUENCE [LARGE SCALE GENOMIC DNA]</scope>
    <source>
        <strain evidence="2 3">CLA-AA-H192</strain>
    </source>
</reference>
<dbReference type="RefSeq" id="WP_349134426.1">
    <property type="nucleotide sequence ID" value="NZ_JBBMFF010000036.1"/>
</dbReference>
<protein>
    <submittedName>
        <fullName evidence="2">Nucleotidyltransferase family protein</fullName>
    </submittedName>
</protein>
<proteinExistence type="predicted"/>
<evidence type="ECO:0000313" key="3">
    <source>
        <dbReference type="Proteomes" id="UP001491552"/>
    </source>
</evidence>
<dbReference type="Gene3D" id="3.90.550.10">
    <property type="entry name" value="Spore Coat Polysaccharide Biosynthesis Protein SpsA, Chain A"/>
    <property type="match status" value="1"/>
</dbReference>
<dbReference type="EMBL" id="JBBMFF010000036">
    <property type="protein sequence ID" value="MEQ2509709.1"/>
    <property type="molecule type" value="Genomic_DNA"/>
</dbReference>
<sequence length="190" mass="20407">MLGCVIMAAGNAVRFGANKLEAELDGKPLIRRAFEAVPAGVFDRVAVVTQYPAVAALAREFGFEPVRNDRPGDGLSRTVRLGTQALAQCDGIAFLVADQPLLSASAVRAVVRQWREHPSCIVGAACGTRRGNPNVFPREFFPALCALEGDRGGSAVIRQYPERYLAVDVPPEALADVDTPEALRAIRDHL</sequence>
<organism evidence="2 3">
    <name type="scientific">Faecousia intestinalis</name>
    <dbReference type="NCBI Taxonomy" id="3133167"/>
    <lineage>
        <taxon>Bacteria</taxon>
        <taxon>Bacillati</taxon>
        <taxon>Bacillota</taxon>
        <taxon>Clostridia</taxon>
        <taxon>Eubacteriales</taxon>
        <taxon>Oscillospiraceae</taxon>
        <taxon>Faecousia</taxon>
    </lineage>
</organism>
<gene>
    <name evidence="2" type="ORF">WMO66_00365</name>
</gene>
<dbReference type="CDD" id="cd04182">
    <property type="entry name" value="GT_2_like_f"/>
    <property type="match status" value="1"/>
</dbReference>
<dbReference type="PANTHER" id="PTHR43777:SF1">
    <property type="entry name" value="MOLYBDENUM COFACTOR CYTIDYLYLTRANSFERASE"/>
    <property type="match status" value="1"/>
</dbReference>
<dbReference type="SUPFAM" id="SSF53448">
    <property type="entry name" value="Nucleotide-diphospho-sugar transferases"/>
    <property type="match status" value="1"/>
</dbReference>
<dbReference type="PANTHER" id="PTHR43777">
    <property type="entry name" value="MOLYBDENUM COFACTOR CYTIDYLYLTRANSFERASE"/>
    <property type="match status" value="1"/>
</dbReference>
<dbReference type="InterPro" id="IPR029044">
    <property type="entry name" value="Nucleotide-diphossugar_trans"/>
</dbReference>
<feature type="domain" description="MobA-like NTP transferase" evidence="1">
    <location>
        <begin position="4"/>
        <end position="160"/>
    </location>
</feature>
<accession>A0ABV1G2W4</accession>
<evidence type="ECO:0000313" key="2">
    <source>
        <dbReference type="EMBL" id="MEQ2509709.1"/>
    </source>
</evidence>
<dbReference type="InterPro" id="IPR025877">
    <property type="entry name" value="MobA-like_NTP_Trfase"/>
</dbReference>
<name>A0ABV1G2W4_9FIRM</name>
<evidence type="ECO:0000259" key="1">
    <source>
        <dbReference type="Pfam" id="PF12804"/>
    </source>
</evidence>
<dbReference type="Proteomes" id="UP001491552">
    <property type="component" value="Unassembled WGS sequence"/>
</dbReference>
<comment type="caution">
    <text evidence="2">The sequence shown here is derived from an EMBL/GenBank/DDBJ whole genome shotgun (WGS) entry which is preliminary data.</text>
</comment>
<keyword evidence="3" id="KW-1185">Reference proteome</keyword>
<dbReference type="Pfam" id="PF12804">
    <property type="entry name" value="NTP_transf_3"/>
    <property type="match status" value="1"/>
</dbReference>